<feature type="transmembrane region" description="Helical" evidence="7">
    <location>
        <begin position="112"/>
        <end position="131"/>
    </location>
</feature>
<feature type="transmembrane region" description="Helical" evidence="7">
    <location>
        <begin position="230"/>
        <end position="262"/>
    </location>
</feature>
<keyword evidence="4 7" id="KW-0472">Membrane</keyword>
<evidence type="ECO:0000256" key="2">
    <source>
        <dbReference type="ARBA" id="ARBA00022692"/>
    </source>
</evidence>
<dbReference type="EMBL" id="QKYV01000001">
    <property type="protein sequence ID" value="PZW44270.1"/>
    <property type="molecule type" value="Genomic_DNA"/>
</dbReference>
<feature type="transmembrane region" description="Helical" evidence="7">
    <location>
        <begin position="16"/>
        <end position="39"/>
    </location>
</feature>
<proteinExistence type="predicted"/>
<dbReference type="PANTHER" id="PTHR12639">
    <property type="entry name" value="VITAMIN K-DEPENDENT GAMMA-CARBOXYLASE"/>
    <property type="match status" value="1"/>
</dbReference>
<protein>
    <submittedName>
        <fullName evidence="9">Vitamin K-dependent gamma-carboxylase-like protein</fullName>
    </submittedName>
</protein>
<dbReference type="GO" id="GO:0019842">
    <property type="term" value="F:vitamin binding"/>
    <property type="evidence" value="ECO:0007669"/>
    <property type="project" value="TreeGrafter"/>
</dbReference>
<keyword evidence="5" id="KW-1015">Disulfide bond</keyword>
<dbReference type="Proteomes" id="UP000249542">
    <property type="component" value="Unassembled WGS sequence"/>
</dbReference>
<dbReference type="InterPro" id="IPR053934">
    <property type="entry name" value="HTTM_dom"/>
</dbReference>
<dbReference type="Pfam" id="PF05090">
    <property type="entry name" value="HTTM"/>
    <property type="match status" value="1"/>
</dbReference>
<evidence type="ECO:0000313" key="10">
    <source>
        <dbReference type="Proteomes" id="UP000249542"/>
    </source>
</evidence>
<accession>A0A2W7K9J4</accession>
<dbReference type="Pfam" id="PF22777">
    <property type="entry name" value="VKGC_lumenal_dom"/>
    <property type="match status" value="1"/>
</dbReference>
<evidence type="ECO:0000256" key="3">
    <source>
        <dbReference type="ARBA" id="ARBA00022989"/>
    </source>
</evidence>
<name>A0A2W7K9J4_9FLAO</name>
<comment type="caution">
    <text evidence="9">The sequence shown here is derived from an EMBL/GenBank/DDBJ whole genome shotgun (WGS) entry which is preliminary data.</text>
</comment>
<dbReference type="RefSeq" id="WP_111539931.1">
    <property type="nucleotide sequence ID" value="NZ_QKYV01000001.1"/>
</dbReference>
<evidence type="ECO:0000256" key="1">
    <source>
        <dbReference type="ARBA" id="ARBA00004127"/>
    </source>
</evidence>
<evidence type="ECO:0000313" key="9">
    <source>
        <dbReference type="EMBL" id="PZW44270.1"/>
    </source>
</evidence>
<dbReference type="GO" id="GO:0008488">
    <property type="term" value="F:gamma-glutamyl carboxylase activity"/>
    <property type="evidence" value="ECO:0007669"/>
    <property type="project" value="InterPro"/>
</dbReference>
<keyword evidence="6" id="KW-0456">Lyase</keyword>
<comment type="subcellular location">
    <subcellularLocation>
        <location evidence="1">Endomembrane system</location>
        <topology evidence="1">Multi-pass membrane protein</topology>
    </subcellularLocation>
</comment>
<dbReference type="InterPro" id="IPR011020">
    <property type="entry name" value="HTTM-like"/>
</dbReference>
<feature type="transmembrane region" description="Helical" evidence="7">
    <location>
        <begin position="67"/>
        <end position="86"/>
    </location>
</feature>
<dbReference type="AlphaFoldDB" id="A0A2W7K9J4"/>
<dbReference type="PANTHER" id="PTHR12639:SF7">
    <property type="entry name" value="HTTM DOMAIN-CONTAINING PROTEIN"/>
    <property type="match status" value="1"/>
</dbReference>
<evidence type="ECO:0000256" key="4">
    <source>
        <dbReference type="ARBA" id="ARBA00023136"/>
    </source>
</evidence>
<keyword evidence="2 7" id="KW-0812">Transmembrane</keyword>
<sequence length="438" mass="51643">MINKWLFKHIDNSALILFRIFFGVLITLEAWGAIFTGWITRTLLEPQQTFNFIGFDFLQPLPGNGMYFYYFLMGVFGVLVTIGYKYRWSLSAYTIMWTCVYLMQKSSYNNHYYLLVLICIFMLLVPANAYFSIDAKQNDRIRSLSTPRWVHLFIILQLLIVYTYASCAKLYPDWLDGSVPELLMKSKKDYWLIGDILQEKWTHVTITYFGILFDLLVVPLLLWKRTRTPVFIFAIFFHLFNSIVFQIGIFPYLSLAFCLFFFPTQIIHKRFKLKKEYYDQGEVKVPSKSGLMKAFFITWFVVQISLPLRHWFIKGDVLLTEEGHRLSWRMMLRSKSGISTFKVVDKNTGKTTIIKKGDYLSKKQLRTVSTKPDVIWQFSRRLKQEYAAKGRDVAVYVDAKVSINRGPYVSLIDSSVDMASAEWDYFFHNEWILLPEER</sequence>
<dbReference type="SMART" id="SM00752">
    <property type="entry name" value="HTTM"/>
    <property type="match status" value="1"/>
</dbReference>
<dbReference type="GO" id="GO:0012505">
    <property type="term" value="C:endomembrane system"/>
    <property type="evidence" value="ECO:0007669"/>
    <property type="project" value="UniProtKB-SubCell"/>
</dbReference>
<dbReference type="InterPro" id="IPR053935">
    <property type="entry name" value="VKGC_lumenal_dom"/>
</dbReference>
<organism evidence="9 10">
    <name type="scientific">Mesonia algae</name>
    <dbReference type="NCBI Taxonomy" id="213248"/>
    <lineage>
        <taxon>Bacteria</taxon>
        <taxon>Pseudomonadati</taxon>
        <taxon>Bacteroidota</taxon>
        <taxon>Flavobacteriia</taxon>
        <taxon>Flavobacteriales</taxon>
        <taxon>Flavobacteriaceae</taxon>
        <taxon>Mesonia</taxon>
    </lineage>
</organism>
<reference evidence="9 10" key="1">
    <citation type="submission" date="2018-06" db="EMBL/GenBank/DDBJ databases">
        <title>Genomic Encyclopedia of Archaeal and Bacterial Type Strains, Phase II (KMG-II): from individual species to whole genera.</title>
        <authorList>
            <person name="Goeker M."/>
        </authorList>
    </citation>
    <scope>NUCLEOTIDE SEQUENCE [LARGE SCALE GENOMIC DNA]</scope>
    <source>
        <strain evidence="9 10">DSM 15361</strain>
    </source>
</reference>
<evidence type="ECO:0000256" key="7">
    <source>
        <dbReference type="SAM" id="Phobius"/>
    </source>
</evidence>
<dbReference type="InterPro" id="IPR007782">
    <property type="entry name" value="VKG_COase"/>
</dbReference>
<feature type="domain" description="HTTM-like" evidence="8">
    <location>
        <begin position="7"/>
        <end position="266"/>
    </location>
</feature>
<keyword evidence="10" id="KW-1185">Reference proteome</keyword>
<evidence type="ECO:0000259" key="8">
    <source>
        <dbReference type="SMART" id="SM00752"/>
    </source>
</evidence>
<evidence type="ECO:0000256" key="5">
    <source>
        <dbReference type="ARBA" id="ARBA00023157"/>
    </source>
</evidence>
<gene>
    <name evidence="9" type="ORF">LX95_00605</name>
</gene>
<keyword evidence="3 7" id="KW-1133">Transmembrane helix</keyword>
<evidence type="ECO:0000256" key="6">
    <source>
        <dbReference type="ARBA" id="ARBA00023239"/>
    </source>
</evidence>
<feature type="transmembrane region" description="Helical" evidence="7">
    <location>
        <begin position="201"/>
        <end position="223"/>
    </location>
</feature>